<keyword evidence="5" id="KW-0460">Magnesium</keyword>
<comment type="similarity">
    <text evidence="1 5">Belongs to the 5-formyltetrahydrofolate cyclo-ligase family.</text>
</comment>
<protein>
    <recommendedName>
        <fullName evidence="5">5-formyltetrahydrofolate cyclo-ligase</fullName>
        <ecNumber evidence="5">6.3.3.2</ecNumber>
    </recommendedName>
</protein>
<comment type="caution">
    <text evidence="6">The sequence shown here is derived from an EMBL/GenBank/DDBJ whole genome shotgun (WGS) entry which is preliminary data.</text>
</comment>
<name>A0A2N5EMW1_9GAMM</name>
<accession>A0A2N5EMW1</accession>
<dbReference type="InterPro" id="IPR002698">
    <property type="entry name" value="FTHF_cligase"/>
</dbReference>
<dbReference type="InterPro" id="IPR024185">
    <property type="entry name" value="FTHF_cligase-like_sf"/>
</dbReference>
<dbReference type="PANTHER" id="PTHR23407">
    <property type="entry name" value="ATPASE INHIBITOR/5-FORMYLTETRAHYDROFOLATE CYCLO-LIGASE"/>
    <property type="match status" value="1"/>
</dbReference>
<organism evidence="6 7">
    <name type="scientific">Chimaeribacter arupi</name>
    <dbReference type="NCBI Taxonomy" id="2060066"/>
    <lineage>
        <taxon>Bacteria</taxon>
        <taxon>Pseudomonadati</taxon>
        <taxon>Pseudomonadota</taxon>
        <taxon>Gammaproteobacteria</taxon>
        <taxon>Enterobacterales</taxon>
        <taxon>Yersiniaceae</taxon>
        <taxon>Chimaeribacter</taxon>
    </lineage>
</organism>
<evidence type="ECO:0000313" key="6">
    <source>
        <dbReference type="EMBL" id="PLR49768.1"/>
    </source>
</evidence>
<dbReference type="SUPFAM" id="SSF100950">
    <property type="entry name" value="NagB/RpiA/CoA transferase-like"/>
    <property type="match status" value="1"/>
</dbReference>
<comment type="cofactor">
    <cofactor evidence="5">
        <name>Mg(2+)</name>
        <dbReference type="ChEBI" id="CHEBI:18420"/>
    </cofactor>
</comment>
<dbReference type="Pfam" id="PF01812">
    <property type="entry name" value="5-FTHF_cyc-lig"/>
    <property type="match status" value="1"/>
</dbReference>
<evidence type="ECO:0000256" key="5">
    <source>
        <dbReference type="RuleBase" id="RU361279"/>
    </source>
</evidence>
<dbReference type="GO" id="GO:0030272">
    <property type="term" value="F:5-formyltetrahydrofolate cyclo-ligase activity"/>
    <property type="evidence" value="ECO:0007669"/>
    <property type="project" value="UniProtKB-EC"/>
</dbReference>
<evidence type="ECO:0000256" key="4">
    <source>
        <dbReference type="PIRSR" id="PIRSR006806-1"/>
    </source>
</evidence>
<dbReference type="PANTHER" id="PTHR23407:SF1">
    <property type="entry name" value="5-FORMYLTETRAHYDROFOLATE CYCLO-LIGASE"/>
    <property type="match status" value="1"/>
</dbReference>
<sequence>MKTDFPAQHPDIALLRQHLRTEVRQRRRALTPGQQQQAAHQAAHQVAGHPRIQAAHSVAIFLSFDGELPTRPTIERLWSLGKRVVLPVLHPFSPGHLLFLDYQPDTELIPNRLRIPEPRLDVRHILPLPQLDVILTPLVAFDDSGQRLGMGGGFYDRTLAHWRTHGPYPIGLAHDCQQVESIPAEAWDVPLPEIITPGKLWRW</sequence>
<dbReference type="Gene3D" id="3.40.50.10420">
    <property type="entry name" value="NagB/RpiA/CoA transferase-like"/>
    <property type="match status" value="1"/>
</dbReference>
<reference evidence="6 7" key="1">
    <citation type="submission" date="2017-12" db="EMBL/GenBank/DDBJ databases">
        <title>Characterization of six clinical isolates of Enterochimera gen. nov., a novel genus of the Yersiniaciae family and the three species Enterochimera arupensis sp. nov., Enterochimera coloradensis sp. nov, and Enterochimera californica sp. nov.</title>
        <authorList>
            <person name="Rossi A."/>
            <person name="Fisher M."/>
        </authorList>
    </citation>
    <scope>NUCLEOTIDE SEQUENCE [LARGE SCALE GENOMIC DNA]</scope>
    <source>
        <strain evidence="6 7">2016Iso1</strain>
    </source>
</reference>
<evidence type="ECO:0000256" key="1">
    <source>
        <dbReference type="ARBA" id="ARBA00010638"/>
    </source>
</evidence>
<dbReference type="EMBL" id="PJZK01000009">
    <property type="protein sequence ID" value="PLR49768.1"/>
    <property type="molecule type" value="Genomic_DNA"/>
</dbReference>
<proteinExistence type="inferred from homology"/>
<keyword evidence="5" id="KW-0479">Metal-binding</keyword>
<evidence type="ECO:0000256" key="3">
    <source>
        <dbReference type="ARBA" id="ARBA00022840"/>
    </source>
</evidence>
<dbReference type="AlphaFoldDB" id="A0A2N5EMW1"/>
<dbReference type="OrthoDB" id="9801938at2"/>
<gene>
    <name evidence="6" type="ORF">CYR34_10405</name>
</gene>
<dbReference type="GO" id="GO:0035999">
    <property type="term" value="P:tetrahydrofolate interconversion"/>
    <property type="evidence" value="ECO:0007669"/>
    <property type="project" value="TreeGrafter"/>
</dbReference>
<dbReference type="GO" id="GO:0009396">
    <property type="term" value="P:folic acid-containing compound biosynthetic process"/>
    <property type="evidence" value="ECO:0007669"/>
    <property type="project" value="TreeGrafter"/>
</dbReference>
<dbReference type="NCBIfam" id="TIGR02727">
    <property type="entry name" value="MTHFS_bact"/>
    <property type="match status" value="1"/>
</dbReference>
<keyword evidence="7" id="KW-1185">Reference proteome</keyword>
<keyword evidence="2 4" id="KW-0547">Nucleotide-binding</keyword>
<dbReference type="EC" id="6.3.3.2" evidence="5"/>
<dbReference type="PIRSF" id="PIRSF006806">
    <property type="entry name" value="FTHF_cligase"/>
    <property type="match status" value="1"/>
</dbReference>
<evidence type="ECO:0000313" key="7">
    <source>
        <dbReference type="Proteomes" id="UP000234626"/>
    </source>
</evidence>
<keyword evidence="6" id="KW-0436">Ligase</keyword>
<dbReference type="RefSeq" id="WP_101828964.1">
    <property type="nucleotide sequence ID" value="NZ_PJZI01000030.1"/>
</dbReference>
<comment type="catalytic activity">
    <reaction evidence="5">
        <text>(6S)-5-formyl-5,6,7,8-tetrahydrofolate + ATP = (6R)-5,10-methenyltetrahydrofolate + ADP + phosphate</text>
        <dbReference type="Rhea" id="RHEA:10488"/>
        <dbReference type="ChEBI" id="CHEBI:30616"/>
        <dbReference type="ChEBI" id="CHEBI:43474"/>
        <dbReference type="ChEBI" id="CHEBI:57455"/>
        <dbReference type="ChEBI" id="CHEBI:57457"/>
        <dbReference type="ChEBI" id="CHEBI:456216"/>
        <dbReference type="EC" id="6.3.3.2"/>
    </reaction>
</comment>
<feature type="binding site" evidence="4">
    <location>
        <position position="62"/>
    </location>
    <ligand>
        <name>substrate</name>
    </ligand>
</feature>
<dbReference type="GO" id="GO:0046872">
    <property type="term" value="F:metal ion binding"/>
    <property type="evidence" value="ECO:0007669"/>
    <property type="project" value="UniProtKB-KW"/>
</dbReference>
<feature type="binding site" evidence="4">
    <location>
        <begin position="147"/>
        <end position="155"/>
    </location>
    <ligand>
        <name>ATP</name>
        <dbReference type="ChEBI" id="CHEBI:30616"/>
    </ligand>
</feature>
<dbReference type="GO" id="GO:0005524">
    <property type="term" value="F:ATP binding"/>
    <property type="evidence" value="ECO:0007669"/>
    <property type="project" value="UniProtKB-KW"/>
</dbReference>
<dbReference type="InterPro" id="IPR037171">
    <property type="entry name" value="NagB/RpiA_transferase-like"/>
</dbReference>
<feature type="binding site" evidence="4">
    <location>
        <position position="67"/>
    </location>
    <ligand>
        <name>substrate</name>
    </ligand>
</feature>
<keyword evidence="3 4" id="KW-0067">ATP-binding</keyword>
<dbReference type="Proteomes" id="UP000234626">
    <property type="component" value="Unassembled WGS sequence"/>
</dbReference>
<evidence type="ECO:0000256" key="2">
    <source>
        <dbReference type="ARBA" id="ARBA00022741"/>
    </source>
</evidence>